<dbReference type="HOGENOM" id="CLU_024437_2_0_0"/>
<protein>
    <submittedName>
        <fullName evidence="2">Flagellar hook-associated protein 3</fullName>
    </submittedName>
</protein>
<dbReference type="PANTHER" id="PTHR42792:SF1">
    <property type="entry name" value="FLAGELLAR HOOK-ASSOCIATED PROTEIN 3"/>
    <property type="match status" value="1"/>
</dbReference>
<keyword evidence="2" id="KW-0966">Cell projection</keyword>
<gene>
    <name evidence="2" type="ordered locus">Thal_1099</name>
</gene>
<dbReference type="STRING" id="638303.Thal_1099"/>
<feature type="domain" description="Flagellin N-terminal" evidence="1">
    <location>
        <begin position="18"/>
        <end position="116"/>
    </location>
</feature>
<dbReference type="Gene3D" id="1.20.1330.10">
    <property type="entry name" value="f41 fragment of flagellin, N-terminal domain"/>
    <property type="match status" value="1"/>
</dbReference>
<evidence type="ECO:0000313" key="2">
    <source>
        <dbReference type="EMBL" id="ADC89731.1"/>
    </source>
</evidence>
<dbReference type="GO" id="GO:0005198">
    <property type="term" value="F:structural molecule activity"/>
    <property type="evidence" value="ECO:0007669"/>
    <property type="project" value="InterPro"/>
</dbReference>
<proteinExistence type="predicted"/>
<accession>D3SLV1</accession>
<dbReference type="AlphaFoldDB" id="D3SLV1"/>
<name>D3SLV1_THEAH</name>
<dbReference type="InterPro" id="IPR013384">
    <property type="entry name" value="Flagell_FlgL"/>
</dbReference>
<dbReference type="InterPro" id="IPR001492">
    <property type="entry name" value="Flagellin"/>
</dbReference>
<keyword evidence="3" id="KW-1185">Reference proteome</keyword>
<dbReference type="OrthoDB" id="9768249at2"/>
<organism evidence="2 3">
    <name type="scientific">Thermocrinis albus (strain DSM 14484 / JCM 11386 / HI 11/12)</name>
    <dbReference type="NCBI Taxonomy" id="638303"/>
    <lineage>
        <taxon>Bacteria</taxon>
        <taxon>Pseudomonadati</taxon>
        <taxon>Aquificota</taxon>
        <taxon>Aquificia</taxon>
        <taxon>Aquificales</taxon>
        <taxon>Aquificaceae</taxon>
        <taxon>Thermocrinis</taxon>
    </lineage>
</organism>
<dbReference type="eggNOG" id="COG1344">
    <property type="taxonomic scope" value="Bacteria"/>
</dbReference>
<evidence type="ECO:0000313" key="3">
    <source>
        <dbReference type="Proteomes" id="UP000002043"/>
    </source>
</evidence>
<keyword evidence="2" id="KW-0969">Cilium</keyword>
<dbReference type="RefSeq" id="WP_012992137.1">
    <property type="nucleotide sequence ID" value="NC_013894.1"/>
</dbReference>
<dbReference type="KEGG" id="tal:Thal_1099"/>
<dbReference type="NCBIfam" id="TIGR02550">
    <property type="entry name" value="flagell_flgL"/>
    <property type="match status" value="1"/>
</dbReference>
<keyword evidence="2" id="KW-0282">Flagellum</keyword>
<dbReference type="Proteomes" id="UP000002043">
    <property type="component" value="Chromosome"/>
</dbReference>
<dbReference type="EMBL" id="CP001931">
    <property type="protein sequence ID" value="ADC89731.1"/>
    <property type="molecule type" value="Genomic_DNA"/>
</dbReference>
<dbReference type="SUPFAM" id="SSF64518">
    <property type="entry name" value="Phase 1 flagellin"/>
    <property type="match status" value="1"/>
</dbReference>
<evidence type="ECO:0000259" key="1">
    <source>
        <dbReference type="Pfam" id="PF00669"/>
    </source>
</evidence>
<reference evidence="3" key="1">
    <citation type="journal article" date="2010" name="Stand. Genomic Sci.">
        <title>Complete genome sequence of Thermocrinis albus type strain (HI 11/12T).</title>
        <authorList>
            <person name="Wirth R."/>
            <person name="Sikorski J."/>
            <person name="Brambilla E."/>
            <person name="Misra M."/>
            <person name="Lapidus A."/>
            <person name="Copeland A."/>
            <person name="Nolan M."/>
            <person name="Lucas S."/>
            <person name="Chen F."/>
            <person name="Tice H."/>
            <person name="Cheng J.F."/>
            <person name="Han C."/>
            <person name="Detter J.C."/>
            <person name="Tapia R."/>
            <person name="Bruce D."/>
            <person name="Goodwin L."/>
            <person name="Pitluck S."/>
            <person name="Pati A."/>
            <person name="Anderson I."/>
            <person name="Ivanova N."/>
            <person name="Mavromatis K."/>
            <person name="Mikhailova N."/>
            <person name="Chen A."/>
            <person name="Palaniappan K."/>
            <person name="Bilek Y."/>
            <person name="Hader T."/>
            <person name="Land M."/>
            <person name="Hauser L."/>
            <person name="Chang Y.J."/>
            <person name="Jeffries C.D."/>
            <person name="Tindall B.J."/>
            <person name="Rohde M."/>
            <person name="Goker M."/>
            <person name="Bristow J."/>
            <person name="Eisen J.A."/>
            <person name="Markowitz V."/>
            <person name="Hugenholtz P."/>
            <person name="Kyrpides N.C."/>
            <person name="Klenk H.P."/>
        </authorList>
    </citation>
    <scope>NUCLEOTIDE SEQUENCE [LARGE SCALE GENOMIC DNA]</scope>
    <source>
        <strain evidence="3">DSM 14484 / JCM 11386 / HI 11/12</strain>
    </source>
</reference>
<dbReference type="GO" id="GO:0009424">
    <property type="term" value="C:bacterial-type flagellum hook"/>
    <property type="evidence" value="ECO:0007669"/>
    <property type="project" value="InterPro"/>
</dbReference>
<dbReference type="GO" id="GO:0071973">
    <property type="term" value="P:bacterial-type flagellum-dependent cell motility"/>
    <property type="evidence" value="ECO:0007669"/>
    <property type="project" value="InterPro"/>
</dbReference>
<dbReference type="PANTHER" id="PTHR42792">
    <property type="entry name" value="FLAGELLIN"/>
    <property type="match status" value="1"/>
</dbReference>
<sequence>MRVPDYFIFSLLKEQEAKVRRQLEDKILEVSTGRKVRSISDEPNVTFNVISLKKEVAQLSQYSKNRLFSDTYLAYTDFTLGKMEDLLKGAYSNVVRAKNSATLTPQELKATADGMYATLKALLDRANDKLGQVFVFSGTDLERRPFDETTLDYVASPQDFQVWISDSTSIPTVLSGGEVFYTSSTLSKATYLSPTQSFTSSGTITITVGATTVNISYGAQNQPQSIEELASYMNASYGNLLGALVSQNPDGSYSLLIYSKDPSSKLTLSATGELSVGFQDTNVLQAVKRVADKLSSGLYPDESDLFLIERSYSTVSAWRAKVGSVLAVVRNMQDLQENSMDILQARKSDLEDADLPQSVLEYTRYRIAYEALMRIVADQKDLTILRYI</sequence>
<dbReference type="InterPro" id="IPR001029">
    <property type="entry name" value="Flagellin_N"/>
</dbReference>
<dbReference type="Pfam" id="PF00669">
    <property type="entry name" value="Flagellin_N"/>
    <property type="match status" value="1"/>
</dbReference>